<evidence type="ECO:0000313" key="1">
    <source>
        <dbReference type="EMBL" id="KAH3829006.1"/>
    </source>
</evidence>
<evidence type="ECO:0000313" key="2">
    <source>
        <dbReference type="Proteomes" id="UP000828390"/>
    </source>
</evidence>
<name>A0A9D4H3U2_DREPO</name>
<sequence>MFGLQRVQFLGVVEVRGVESNYILPMFCLQRIQLLGVVEVGGVQSHVLHVKGTRGDVLNLYLQVHIITLKPTMGTMTLMLMI</sequence>
<reference evidence="1" key="2">
    <citation type="submission" date="2020-11" db="EMBL/GenBank/DDBJ databases">
        <authorList>
            <person name="McCartney M.A."/>
            <person name="Auch B."/>
            <person name="Kono T."/>
            <person name="Mallez S."/>
            <person name="Becker A."/>
            <person name="Gohl D.M."/>
            <person name="Silverstein K.A.T."/>
            <person name="Koren S."/>
            <person name="Bechman K.B."/>
            <person name="Herman A."/>
            <person name="Abrahante J.E."/>
            <person name="Garbe J."/>
        </authorList>
    </citation>
    <scope>NUCLEOTIDE SEQUENCE</scope>
    <source>
        <strain evidence="1">Duluth1</strain>
        <tissue evidence="1">Whole animal</tissue>
    </source>
</reference>
<protein>
    <submittedName>
        <fullName evidence="1">Uncharacterized protein</fullName>
    </submittedName>
</protein>
<organism evidence="1 2">
    <name type="scientific">Dreissena polymorpha</name>
    <name type="common">Zebra mussel</name>
    <name type="synonym">Mytilus polymorpha</name>
    <dbReference type="NCBI Taxonomy" id="45954"/>
    <lineage>
        <taxon>Eukaryota</taxon>
        <taxon>Metazoa</taxon>
        <taxon>Spiralia</taxon>
        <taxon>Lophotrochozoa</taxon>
        <taxon>Mollusca</taxon>
        <taxon>Bivalvia</taxon>
        <taxon>Autobranchia</taxon>
        <taxon>Heteroconchia</taxon>
        <taxon>Euheterodonta</taxon>
        <taxon>Imparidentia</taxon>
        <taxon>Neoheterodontei</taxon>
        <taxon>Myida</taxon>
        <taxon>Dreissenoidea</taxon>
        <taxon>Dreissenidae</taxon>
        <taxon>Dreissena</taxon>
    </lineage>
</organism>
<keyword evidence="2" id="KW-1185">Reference proteome</keyword>
<comment type="caution">
    <text evidence="1">The sequence shown here is derived from an EMBL/GenBank/DDBJ whole genome shotgun (WGS) entry which is preliminary data.</text>
</comment>
<accession>A0A9D4H3U2</accession>
<dbReference type="AlphaFoldDB" id="A0A9D4H3U2"/>
<reference evidence="1" key="1">
    <citation type="journal article" date="2019" name="bioRxiv">
        <title>The Genome of the Zebra Mussel, Dreissena polymorpha: A Resource for Invasive Species Research.</title>
        <authorList>
            <person name="McCartney M.A."/>
            <person name="Auch B."/>
            <person name="Kono T."/>
            <person name="Mallez S."/>
            <person name="Zhang Y."/>
            <person name="Obille A."/>
            <person name="Becker A."/>
            <person name="Abrahante J.E."/>
            <person name="Garbe J."/>
            <person name="Badalamenti J.P."/>
            <person name="Herman A."/>
            <person name="Mangelson H."/>
            <person name="Liachko I."/>
            <person name="Sullivan S."/>
            <person name="Sone E.D."/>
            <person name="Koren S."/>
            <person name="Silverstein K.A.T."/>
            <person name="Beckman K.B."/>
            <person name="Gohl D.M."/>
        </authorList>
    </citation>
    <scope>NUCLEOTIDE SEQUENCE</scope>
    <source>
        <strain evidence="1">Duluth1</strain>
        <tissue evidence="1">Whole animal</tissue>
    </source>
</reference>
<proteinExistence type="predicted"/>
<gene>
    <name evidence="1" type="ORF">DPMN_130994</name>
</gene>
<dbReference type="EMBL" id="JAIWYP010000005">
    <property type="protein sequence ID" value="KAH3829006.1"/>
    <property type="molecule type" value="Genomic_DNA"/>
</dbReference>
<dbReference type="Proteomes" id="UP000828390">
    <property type="component" value="Unassembled WGS sequence"/>
</dbReference>